<dbReference type="SUPFAM" id="SSF56112">
    <property type="entry name" value="Protein kinase-like (PK-like)"/>
    <property type="match status" value="1"/>
</dbReference>
<keyword evidence="2" id="KW-0547">Nucleotide-binding</keyword>
<dbReference type="SMART" id="SM00220">
    <property type="entry name" value="S_TKc"/>
    <property type="match status" value="1"/>
</dbReference>
<proteinExistence type="predicted"/>
<dbReference type="STRING" id="431595.K3WNI0"/>
<evidence type="ECO:0000256" key="4">
    <source>
        <dbReference type="ARBA" id="ARBA00022840"/>
    </source>
</evidence>
<evidence type="ECO:0000313" key="7">
    <source>
        <dbReference type="Proteomes" id="UP000019132"/>
    </source>
</evidence>
<dbReference type="PANTHER" id="PTHR48016:SF56">
    <property type="entry name" value="MAPKK KINASE"/>
    <property type="match status" value="1"/>
</dbReference>
<evidence type="ECO:0000259" key="5">
    <source>
        <dbReference type="PROSITE" id="PS50011"/>
    </source>
</evidence>
<dbReference type="InterPro" id="IPR050538">
    <property type="entry name" value="MAP_kinase_kinase_kinase"/>
</dbReference>
<dbReference type="HOGENOM" id="CLU_059275_0_0_1"/>
<evidence type="ECO:0000256" key="2">
    <source>
        <dbReference type="ARBA" id="ARBA00022741"/>
    </source>
</evidence>
<keyword evidence="4" id="KW-0067">ATP-binding</keyword>
<dbReference type="AlphaFoldDB" id="K3WNI0"/>
<reference evidence="6" key="3">
    <citation type="submission" date="2015-02" db="UniProtKB">
        <authorList>
            <consortium name="EnsemblProtists"/>
        </authorList>
    </citation>
    <scope>IDENTIFICATION</scope>
    <source>
        <strain evidence="6">DAOM BR144</strain>
    </source>
</reference>
<protein>
    <recommendedName>
        <fullName evidence="5">Protein kinase domain-containing protein</fullName>
    </recommendedName>
</protein>
<dbReference type="InterPro" id="IPR011009">
    <property type="entry name" value="Kinase-like_dom_sf"/>
</dbReference>
<dbReference type="Proteomes" id="UP000019132">
    <property type="component" value="Unassembled WGS sequence"/>
</dbReference>
<sequence length="291" mass="32620">SFEGLVQQEAAFAIARDLTLDSKWQHDDLVRFCQLFGPLESDSNNDATGPESLLFNYKLFIDFTFFPIERQPQRLRLKHQIATTGFLQVFPGELLSDVFAASMPRITTQRNKKGMTVVATRIGGADWSGQANDDSAIAKSSQVIVQLRMAVNTLRLFVHPNITYYLTTVQSDDALYLVHEAHESCTLKTILESFGVMKEPTIRRYLIQLLQALQYLHAHGIVHGNLSTQTVNIDSYGLLKVSEFGLASYLDQLSVQPRPEIIDGNDCDWTRQYPPPEIAKGASGCSMKSDM</sequence>
<dbReference type="EMBL" id="GL376604">
    <property type="status" value="NOT_ANNOTATED_CDS"/>
    <property type="molecule type" value="Genomic_DNA"/>
</dbReference>
<dbReference type="InterPro" id="IPR000719">
    <property type="entry name" value="Prot_kinase_dom"/>
</dbReference>
<keyword evidence="3" id="KW-0418">Kinase</keyword>
<evidence type="ECO:0000256" key="3">
    <source>
        <dbReference type="ARBA" id="ARBA00022777"/>
    </source>
</evidence>
<dbReference type="VEuPathDB" id="FungiDB:PYU1_G006510"/>
<reference evidence="7" key="1">
    <citation type="journal article" date="2010" name="Genome Biol.">
        <title>Genome sequence of the necrotrophic plant pathogen Pythium ultimum reveals original pathogenicity mechanisms and effector repertoire.</title>
        <authorList>
            <person name="Levesque C.A."/>
            <person name="Brouwer H."/>
            <person name="Cano L."/>
            <person name="Hamilton J.P."/>
            <person name="Holt C."/>
            <person name="Huitema E."/>
            <person name="Raffaele S."/>
            <person name="Robideau G.P."/>
            <person name="Thines M."/>
            <person name="Win J."/>
            <person name="Zerillo M.M."/>
            <person name="Beakes G.W."/>
            <person name="Boore J.L."/>
            <person name="Busam D."/>
            <person name="Dumas B."/>
            <person name="Ferriera S."/>
            <person name="Fuerstenberg S.I."/>
            <person name="Gachon C.M."/>
            <person name="Gaulin E."/>
            <person name="Govers F."/>
            <person name="Grenville-Briggs L."/>
            <person name="Horner N."/>
            <person name="Hostetler J."/>
            <person name="Jiang R.H."/>
            <person name="Johnson J."/>
            <person name="Krajaejun T."/>
            <person name="Lin H."/>
            <person name="Meijer H.J."/>
            <person name="Moore B."/>
            <person name="Morris P."/>
            <person name="Phuntmart V."/>
            <person name="Puiu D."/>
            <person name="Shetty J."/>
            <person name="Stajich J.E."/>
            <person name="Tripathy S."/>
            <person name="Wawra S."/>
            <person name="van West P."/>
            <person name="Whitty B.R."/>
            <person name="Coutinho P.M."/>
            <person name="Henrissat B."/>
            <person name="Martin F."/>
            <person name="Thomas P.D."/>
            <person name="Tyler B.M."/>
            <person name="De Vries R.P."/>
            <person name="Kamoun S."/>
            <person name="Yandell M."/>
            <person name="Tisserat N."/>
            <person name="Buell C.R."/>
        </authorList>
    </citation>
    <scope>NUCLEOTIDE SEQUENCE</scope>
    <source>
        <strain evidence="7">DAOM:BR144</strain>
    </source>
</reference>
<dbReference type="GO" id="GO:0005524">
    <property type="term" value="F:ATP binding"/>
    <property type="evidence" value="ECO:0007669"/>
    <property type="project" value="UniProtKB-KW"/>
</dbReference>
<keyword evidence="7" id="KW-1185">Reference proteome</keyword>
<reference evidence="7" key="2">
    <citation type="submission" date="2010-04" db="EMBL/GenBank/DDBJ databases">
        <authorList>
            <person name="Buell R."/>
            <person name="Hamilton J."/>
            <person name="Hostetler J."/>
        </authorList>
    </citation>
    <scope>NUCLEOTIDE SEQUENCE [LARGE SCALE GENOMIC DNA]</scope>
    <source>
        <strain evidence="7">DAOM:BR144</strain>
    </source>
</reference>
<dbReference type="InParanoid" id="K3WNI0"/>
<dbReference type="Gene3D" id="1.10.510.10">
    <property type="entry name" value="Transferase(Phosphotransferase) domain 1"/>
    <property type="match status" value="1"/>
</dbReference>
<evidence type="ECO:0000256" key="1">
    <source>
        <dbReference type="ARBA" id="ARBA00022679"/>
    </source>
</evidence>
<accession>K3WNI0</accession>
<dbReference type="GO" id="GO:0004672">
    <property type="term" value="F:protein kinase activity"/>
    <property type="evidence" value="ECO:0007669"/>
    <property type="project" value="InterPro"/>
</dbReference>
<dbReference type="Pfam" id="PF00069">
    <property type="entry name" value="Pkinase"/>
    <property type="match status" value="1"/>
</dbReference>
<name>K3WNI0_GLOUD</name>
<feature type="domain" description="Protein kinase" evidence="5">
    <location>
        <begin position="75"/>
        <end position="291"/>
    </location>
</feature>
<dbReference type="EnsemblProtists" id="PYU1_T006522">
    <property type="protein sequence ID" value="PYU1_T006522"/>
    <property type="gene ID" value="PYU1_G006510"/>
</dbReference>
<dbReference type="PANTHER" id="PTHR48016">
    <property type="entry name" value="MAP KINASE KINASE KINASE SSK2-RELATED-RELATED"/>
    <property type="match status" value="1"/>
</dbReference>
<keyword evidence="1" id="KW-0808">Transferase</keyword>
<evidence type="ECO:0000313" key="6">
    <source>
        <dbReference type="EnsemblProtists" id="PYU1_T006522"/>
    </source>
</evidence>
<dbReference type="eggNOG" id="KOG0198">
    <property type="taxonomic scope" value="Eukaryota"/>
</dbReference>
<organism evidence="6 7">
    <name type="scientific">Globisporangium ultimum (strain ATCC 200006 / CBS 805.95 / DAOM BR144)</name>
    <name type="common">Pythium ultimum</name>
    <dbReference type="NCBI Taxonomy" id="431595"/>
    <lineage>
        <taxon>Eukaryota</taxon>
        <taxon>Sar</taxon>
        <taxon>Stramenopiles</taxon>
        <taxon>Oomycota</taxon>
        <taxon>Peronosporomycetes</taxon>
        <taxon>Pythiales</taxon>
        <taxon>Pythiaceae</taxon>
        <taxon>Globisporangium</taxon>
    </lineage>
</organism>
<dbReference type="PROSITE" id="PS50011">
    <property type="entry name" value="PROTEIN_KINASE_DOM"/>
    <property type="match status" value="1"/>
</dbReference>